<gene>
    <name evidence="4" type="ORF">Q4T40_12925</name>
</gene>
<dbReference type="PROSITE" id="PS51371">
    <property type="entry name" value="CBS"/>
    <property type="match status" value="1"/>
</dbReference>
<feature type="domain" description="EAL" evidence="2">
    <location>
        <begin position="24"/>
        <end position="274"/>
    </location>
</feature>
<dbReference type="Gene3D" id="3.20.20.450">
    <property type="entry name" value="EAL domain"/>
    <property type="match status" value="1"/>
</dbReference>
<keyword evidence="1" id="KW-0129">CBS domain</keyword>
<dbReference type="SUPFAM" id="SSF54631">
    <property type="entry name" value="CBS-domain pair"/>
    <property type="match status" value="1"/>
</dbReference>
<evidence type="ECO:0000313" key="4">
    <source>
        <dbReference type="EMBL" id="MDT8902152.1"/>
    </source>
</evidence>
<proteinExistence type="predicted"/>
<dbReference type="RefSeq" id="WP_413780638.1">
    <property type="nucleotide sequence ID" value="NZ_JAUOZS010000001.1"/>
</dbReference>
<dbReference type="Pfam" id="PF00563">
    <property type="entry name" value="EAL"/>
    <property type="match status" value="1"/>
</dbReference>
<dbReference type="InterPro" id="IPR001633">
    <property type="entry name" value="EAL_dom"/>
</dbReference>
<sequence>MTILAMAKGRLPGFFGRTGRRETDTEAVKELKKIIGQQAVTTVFQPIVSLTDGSVIGYEALSRGPRGSMLERPDALFSAAAEGDLIWELEYLCRTKALEKAKDIVASKMLFINVDPKIIDDHRFQKGLTRELLQNYCAETGNIIFEITEKTAISDYRSFCRILENYKSQGYRIAIDDTGAGYSGLKTLAQTRPHFIKVDMDLVRDIDKDGLKQAMMKALRDISAMTGSQIIAEGIETRDELAALIAIGIPYGQGFFLQKPAFAFVDIAPGIRETIAGIYRGNTGDRRRNPRAVPVGEIVPQGPAIAPGMQVGRVLDYFAGSPQIQGLPVVDGGVPVGLVMKNDLFARLAGNYGKALYMNRPVRLLMNRQPLVVGHATPLGVVAERALARAENNVYDHILVEREGKYYGAVPVKLLLEKMVMMENGQG</sequence>
<dbReference type="InterPro" id="IPR046342">
    <property type="entry name" value="CBS_dom_sf"/>
</dbReference>
<dbReference type="Gene3D" id="3.10.580.10">
    <property type="entry name" value="CBS-domain"/>
    <property type="match status" value="1"/>
</dbReference>
<dbReference type="PROSITE" id="PS50883">
    <property type="entry name" value="EAL"/>
    <property type="match status" value="1"/>
</dbReference>
<evidence type="ECO:0000259" key="3">
    <source>
        <dbReference type="PROSITE" id="PS51371"/>
    </source>
</evidence>
<dbReference type="InterPro" id="IPR000644">
    <property type="entry name" value="CBS_dom"/>
</dbReference>
<dbReference type="SUPFAM" id="SSF141868">
    <property type="entry name" value="EAL domain-like"/>
    <property type="match status" value="1"/>
</dbReference>
<evidence type="ECO:0000259" key="2">
    <source>
        <dbReference type="PROSITE" id="PS50883"/>
    </source>
</evidence>
<keyword evidence="5" id="KW-1185">Reference proteome</keyword>
<organism evidence="4 5">
    <name type="scientific">Anaeroselena agilis</name>
    <dbReference type="NCBI Taxonomy" id="3063788"/>
    <lineage>
        <taxon>Bacteria</taxon>
        <taxon>Bacillati</taxon>
        <taxon>Bacillota</taxon>
        <taxon>Negativicutes</taxon>
        <taxon>Acetonemataceae</taxon>
        <taxon>Anaeroselena</taxon>
    </lineage>
</organism>
<accession>A0ABU3NZD3</accession>
<dbReference type="PANTHER" id="PTHR33121">
    <property type="entry name" value="CYCLIC DI-GMP PHOSPHODIESTERASE PDEF"/>
    <property type="match status" value="1"/>
</dbReference>
<dbReference type="InterPro" id="IPR050706">
    <property type="entry name" value="Cyclic-di-GMP_PDE-like"/>
</dbReference>
<evidence type="ECO:0000313" key="5">
    <source>
        <dbReference type="Proteomes" id="UP001254848"/>
    </source>
</evidence>
<dbReference type="CDD" id="cd01948">
    <property type="entry name" value="EAL"/>
    <property type="match status" value="1"/>
</dbReference>
<reference evidence="4 5" key="1">
    <citation type="submission" date="2023-07" db="EMBL/GenBank/DDBJ databases">
        <title>The novel representative of Negativicutes class, Anaeroselena agilis gen. nov. sp. nov.</title>
        <authorList>
            <person name="Prokofeva M.I."/>
            <person name="Elcheninov A.G."/>
            <person name="Klyukina A."/>
            <person name="Kublanov I.V."/>
            <person name="Frolov E.N."/>
            <person name="Podosokorskaya O.A."/>
        </authorList>
    </citation>
    <scope>NUCLEOTIDE SEQUENCE [LARGE SCALE GENOMIC DNA]</scope>
    <source>
        <strain evidence="4 5">4137-cl</strain>
    </source>
</reference>
<dbReference type="EMBL" id="JAUOZS010000001">
    <property type="protein sequence ID" value="MDT8902152.1"/>
    <property type="molecule type" value="Genomic_DNA"/>
</dbReference>
<dbReference type="InterPro" id="IPR035919">
    <property type="entry name" value="EAL_sf"/>
</dbReference>
<name>A0ABU3NZD3_9FIRM</name>
<dbReference type="Pfam" id="PF00571">
    <property type="entry name" value="CBS"/>
    <property type="match status" value="1"/>
</dbReference>
<dbReference type="PANTHER" id="PTHR33121:SF76">
    <property type="entry name" value="SIGNALING PROTEIN"/>
    <property type="match status" value="1"/>
</dbReference>
<comment type="caution">
    <text evidence="4">The sequence shown here is derived from an EMBL/GenBank/DDBJ whole genome shotgun (WGS) entry which is preliminary data.</text>
</comment>
<evidence type="ECO:0000256" key="1">
    <source>
        <dbReference type="PROSITE-ProRule" id="PRU00703"/>
    </source>
</evidence>
<feature type="domain" description="CBS" evidence="3">
    <location>
        <begin position="298"/>
        <end position="356"/>
    </location>
</feature>
<dbReference type="SMART" id="SM00052">
    <property type="entry name" value="EAL"/>
    <property type="match status" value="1"/>
</dbReference>
<protein>
    <submittedName>
        <fullName evidence="4">EAL domain-containing protein</fullName>
    </submittedName>
</protein>
<dbReference type="Proteomes" id="UP001254848">
    <property type="component" value="Unassembled WGS sequence"/>
</dbReference>